<evidence type="ECO:0000313" key="2">
    <source>
        <dbReference type="EMBL" id="OJJ44579.1"/>
    </source>
</evidence>
<dbReference type="Proteomes" id="UP000184188">
    <property type="component" value="Unassembled WGS sequence"/>
</dbReference>
<dbReference type="RefSeq" id="XP_022579089.1">
    <property type="nucleotide sequence ID" value="XM_022720769.1"/>
</dbReference>
<organism evidence="2 3">
    <name type="scientific">Penicilliopsis zonata CBS 506.65</name>
    <dbReference type="NCBI Taxonomy" id="1073090"/>
    <lineage>
        <taxon>Eukaryota</taxon>
        <taxon>Fungi</taxon>
        <taxon>Dikarya</taxon>
        <taxon>Ascomycota</taxon>
        <taxon>Pezizomycotina</taxon>
        <taxon>Eurotiomycetes</taxon>
        <taxon>Eurotiomycetidae</taxon>
        <taxon>Eurotiales</taxon>
        <taxon>Aspergillaceae</taxon>
        <taxon>Penicilliopsis</taxon>
    </lineage>
</organism>
<keyword evidence="3" id="KW-1185">Reference proteome</keyword>
<keyword evidence="1" id="KW-1133">Transmembrane helix</keyword>
<name>A0A1L9SBS0_9EURO</name>
<feature type="transmembrane region" description="Helical" evidence="1">
    <location>
        <begin position="23"/>
        <end position="44"/>
    </location>
</feature>
<gene>
    <name evidence="2" type="ORF">ASPZODRAFT_100574</name>
</gene>
<sequence length="59" mass="6616">PCEERTTRQGLCPPFRGKGLVCVGSFPLVVFFLLAGDLSVRLLLNAPHSLLVRRPRLLW</sequence>
<reference evidence="3" key="1">
    <citation type="journal article" date="2017" name="Genome Biol.">
        <title>Comparative genomics reveals high biological diversity and specific adaptations in the industrially and medically important fungal genus Aspergillus.</title>
        <authorList>
            <person name="de Vries R.P."/>
            <person name="Riley R."/>
            <person name="Wiebenga A."/>
            <person name="Aguilar-Osorio G."/>
            <person name="Amillis S."/>
            <person name="Uchima C.A."/>
            <person name="Anderluh G."/>
            <person name="Asadollahi M."/>
            <person name="Askin M."/>
            <person name="Barry K."/>
            <person name="Battaglia E."/>
            <person name="Bayram O."/>
            <person name="Benocci T."/>
            <person name="Braus-Stromeyer S.A."/>
            <person name="Caldana C."/>
            <person name="Canovas D."/>
            <person name="Cerqueira G.C."/>
            <person name="Chen F."/>
            <person name="Chen W."/>
            <person name="Choi C."/>
            <person name="Clum A."/>
            <person name="Dos Santos R.A."/>
            <person name="Damasio A.R."/>
            <person name="Diallinas G."/>
            <person name="Emri T."/>
            <person name="Fekete E."/>
            <person name="Flipphi M."/>
            <person name="Freyberg S."/>
            <person name="Gallo A."/>
            <person name="Gournas C."/>
            <person name="Habgood R."/>
            <person name="Hainaut M."/>
            <person name="Harispe M.L."/>
            <person name="Henrissat B."/>
            <person name="Hilden K.S."/>
            <person name="Hope R."/>
            <person name="Hossain A."/>
            <person name="Karabika E."/>
            <person name="Karaffa L."/>
            <person name="Karanyi Z."/>
            <person name="Krasevec N."/>
            <person name="Kuo A."/>
            <person name="Kusch H."/>
            <person name="LaButti K."/>
            <person name="Lagendijk E.L."/>
            <person name="Lapidus A."/>
            <person name="Levasseur A."/>
            <person name="Lindquist E."/>
            <person name="Lipzen A."/>
            <person name="Logrieco A.F."/>
            <person name="MacCabe A."/>
            <person name="Maekelae M.R."/>
            <person name="Malavazi I."/>
            <person name="Melin P."/>
            <person name="Meyer V."/>
            <person name="Mielnichuk N."/>
            <person name="Miskei M."/>
            <person name="Molnar A.P."/>
            <person name="Mule G."/>
            <person name="Ngan C.Y."/>
            <person name="Orejas M."/>
            <person name="Orosz E."/>
            <person name="Ouedraogo J.P."/>
            <person name="Overkamp K.M."/>
            <person name="Park H.-S."/>
            <person name="Perrone G."/>
            <person name="Piumi F."/>
            <person name="Punt P.J."/>
            <person name="Ram A.F."/>
            <person name="Ramon A."/>
            <person name="Rauscher S."/>
            <person name="Record E."/>
            <person name="Riano-Pachon D.M."/>
            <person name="Robert V."/>
            <person name="Roehrig J."/>
            <person name="Ruller R."/>
            <person name="Salamov A."/>
            <person name="Salih N.S."/>
            <person name="Samson R.A."/>
            <person name="Sandor E."/>
            <person name="Sanguinetti M."/>
            <person name="Schuetze T."/>
            <person name="Sepcic K."/>
            <person name="Shelest E."/>
            <person name="Sherlock G."/>
            <person name="Sophianopoulou V."/>
            <person name="Squina F.M."/>
            <person name="Sun H."/>
            <person name="Susca A."/>
            <person name="Todd R.B."/>
            <person name="Tsang A."/>
            <person name="Unkles S.E."/>
            <person name="van de Wiele N."/>
            <person name="van Rossen-Uffink D."/>
            <person name="Oliveira J.V."/>
            <person name="Vesth T.C."/>
            <person name="Visser J."/>
            <person name="Yu J.-H."/>
            <person name="Zhou M."/>
            <person name="Andersen M.R."/>
            <person name="Archer D.B."/>
            <person name="Baker S.E."/>
            <person name="Benoit I."/>
            <person name="Brakhage A.A."/>
            <person name="Braus G.H."/>
            <person name="Fischer R."/>
            <person name="Frisvad J.C."/>
            <person name="Goldman G.H."/>
            <person name="Houbraken J."/>
            <person name="Oakley B."/>
            <person name="Pocsi I."/>
            <person name="Scazzocchio C."/>
            <person name="Seiboth B."/>
            <person name="vanKuyk P.A."/>
            <person name="Wortman J."/>
            <person name="Dyer P.S."/>
            <person name="Grigoriev I.V."/>
        </authorList>
    </citation>
    <scope>NUCLEOTIDE SEQUENCE [LARGE SCALE GENOMIC DNA]</scope>
    <source>
        <strain evidence="3">CBS 506.65</strain>
    </source>
</reference>
<keyword evidence="1" id="KW-0812">Transmembrane</keyword>
<evidence type="ECO:0000313" key="3">
    <source>
        <dbReference type="Proteomes" id="UP000184188"/>
    </source>
</evidence>
<proteinExistence type="predicted"/>
<feature type="non-terminal residue" evidence="2">
    <location>
        <position position="1"/>
    </location>
</feature>
<accession>A0A1L9SBS0</accession>
<evidence type="ECO:0000256" key="1">
    <source>
        <dbReference type="SAM" id="Phobius"/>
    </source>
</evidence>
<dbReference type="EMBL" id="KV878347">
    <property type="protein sequence ID" value="OJJ44579.1"/>
    <property type="molecule type" value="Genomic_DNA"/>
</dbReference>
<keyword evidence="1" id="KW-0472">Membrane</keyword>
<protein>
    <submittedName>
        <fullName evidence="2">Uncharacterized protein</fullName>
    </submittedName>
</protein>
<dbReference type="VEuPathDB" id="FungiDB:ASPZODRAFT_100574"/>
<dbReference type="GeneID" id="34607234"/>
<dbReference type="AlphaFoldDB" id="A0A1L9SBS0"/>